<name>A0ABT3FPN1_9BACT</name>
<keyword evidence="2" id="KW-1185">Reference proteome</keyword>
<dbReference type="RefSeq" id="WP_264501489.1">
    <property type="nucleotide sequence ID" value="NZ_JAPDDS010000006.1"/>
</dbReference>
<gene>
    <name evidence="1" type="ORF">OKA04_12405</name>
</gene>
<organism evidence="1 2">
    <name type="scientific">Luteolibacter flavescens</name>
    <dbReference type="NCBI Taxonomy" id="1859460"/>
    <lineage>
        <taxon>Bacteria</taxon>
        <taxon>Pseudomonadati</taxon>
        <taxon>Verrucomicrobiota</taxon>
        <taxon>Verrucomicrobiia</taxon>
        <taxon>Verrucomicrobiales</taxon>
        <taxon>Verrucomicrobiaceae</taxon>
        <taxon>Luteolibacter</taxon>
    </lineage>
</organism>
<protein>
    <submittedName>
        <fullName evidence="1">Uncharacterized protein</fullName>
    </submittedName>
</protein>
<proteinExistence type="predicted"/>
<evidence type="ECO:0000313" key="1">
    <source>
        <dbReference type="EMBL" id="MCW1885533.1"/>
    </source>
</evidence>
<dbReference type="Proteomes" id="UP001207930">
    <property type="component" value="Unassembled WGS sequence"/>
</dbReference>
<comment type="caution">
    <text evidence="1">The sequence shown here is derived from an EMBL/GenBank/DDBJ whole genome shotgun (WGS) entry which is preliminary data.</text>
</comment>
<dbReference type="EMBL" id="JAPDDS010000006">
    <property type="protein sequence ID" value="MCW1885533.1"/>
    <property type="molecule type" value="Genomic_DNA"/>
</dbReference>
<sequence>MEDIEIYGDSIQLAGRRLSSTEREEFAVADGFETWEDMAGWFRETHGFPFEGMLICWGDPAANESRRRNSLLS</sequence>
<reference evidence="1 2" key="1">
    <citation type="submission" date="2022-10" db="EMBL/GenBank/DDBJ databases">
        <title>Luteolibacter flavescens strain MCCC 1K03193, whole genome shotgun sequencing project.</title>
        <authorList>
            <person name="Zhao G."/>
            <person name="Shen L."/>
        </authorList>
    </citation>
    <scope>NUCLEOTIDE SEQUENCE [LARGE SCALE GENOMIC DNA]</scope>
    <source>
        <strain evidence="1 2">MCCC 1K03193</strain>
    </source>
</reference>
<accession>A0ABT3FPN1</accession>
<evidence type="ECO:0000313" key="2">
    <source>
        <dbReference type="Proteomes" id="UP001207930"/>
    </source>
</evidence>